<accession>A0A0C9YE74</accession>
<dbReference type="AlphaFoldDB" id="A0A0C9YE74"/>
<reference evidence="2" key="2">
    <citation type="submission" date="2015-01" db="EMBL/GenBank/DDBJ databases">
        <title>Evolutionary Origins and Diversification of the Mycorrhizal Mutualists.</title>
        <authorList>
            <consortium name="DOE Joint Genome Institute"/>
            <consortium name="Mycorrhizal Genomics Consortium"/>
            <person name="Kohler A."/>
            <person name="Kuo A."/>
            <person name="Nagy L.G."/>
            <person name="Floudas D."/>
            <person name="Copeland A."/>
            <person name="Barry K.W."/>
            <person name="Cichocki N."/>
            <person name="Veneault-Fourrey C."/>
            <person name="LaButti K."/>
            <person name="Lindquist E.A."/>
            <person name="Lipzen A."/>
            <person name="Lundell T."/>
            <person name="Morin E."/>
            <person name="Murat C."/>
            <person name="Riley R."/>
            <person name="Ohm R."/>
            <person name="Sun H."/>
            <person name="Tunlid A."/>
            <person name="Henrissat B."/>
            <person name="Grigoriev I.V."/>
            <person name="Hibbett D.S."/>
            <person name="Martin F."/>
        </authorList>
    </citation>
    <scope>NUCLEOTIDE SEQUENCE [LARGE SCALE GENOMIC DNA]</scope>
    <source>
        <strain evidence="2">441</strain>
    </source>
</reference>
<keyword evidence="2" id="KW-1185">Reference proteome</keyword>
<evidence type="ECO:0000313" key="1">
    <source>
        <dbReference type="EMBL" id="KIK23110.1"/>
    </source>
</evidence>
<evidence type="ECO:0000313" key="2">
    <source>
        <dbReference type="Proteomes" id="UP000054018"/>
    </source>
</evidence>
<dbReference type="HOGENOM" id="CLU_2360549_0_0_1"/>
<dbReference type="Proteomes" id="UP000054018">
    <property type="component" value="Unassembled WGS sequence"/>
</dbReference>
<organism evidence="1 2">
    <name type="scientific">Pisolithus microcarpus 441</name>
    <dbReference type="NCBI Taxonomy" id="765257"/>
    <lineage>
        <taxon>Eukaryota</taxon>
        <taxon>Fungi</taxon>
        <taxon>Dikarya</taxon>
        <taxon>Basidiomycota</taxon>
        <taxon>Agaricomycotina</taxon>
        <taxon>Agaricomycetes</taxon>
        <taxon>Agaricomycetidae</taxon>
        <taxon>Boletales</taxon>
        <taxon>Sclerodermatineae</taxon>
        <taxon>Pisolithaceae</taxon>
        <taxon>Pisolithus</taxon>
    </lineage>
</organism>
<sequence>MTTFARVYVRLERLSRRHLIHSWMMIRLTCSGSYLMRGQGYRNISYGLLPELRSKTSGHIYLLRGHHPTIPTILVEHISPVQQTLDTRNDTSMFNL</sequence>
<name>A0A0C9YE74_9AGAM</name>
<reference evidence="1 2" key="1">
    <citation type="submission" date="2014-04" db="EMBL/GenBank/DDBJ databases">
        <authorList>
            <consortium name="DOE Joint Genome Institute"/>
            <person name="Kuo A."/>
            <person name="Kohler A."/>
            <person name="Costa M.D."/>
            <person name="Nagy L.G."/>
            <person name="Floudas D."/>
            <person name="Copeland A."/>
            <person name="Barry K.W."/>
            <person name="Cichocki N."/>
            <person name="Veneault-Fourrey C."/>
            <person name="LaButti K."/>
            <person name="Lindquist E.A."/>
            <person name="Lipzen A."/>
            <person name="Lundell T."/>
            <person name="Morin E."/>
            <person name="Murat C."/>
            <person name="Sun H."/>
            <person name="Tunlid A."/>
            <person name="Henrissat B."/>
            <person name="Grigoriev I.V."/>
            <person name="Hibbett D.S."/>
            <person name="Martin F."/>
            <person name="Nordberg H.P."/>
            <person name="Cantor M.N."/>
            <person name="Hua S.X."/>
        </authorList>
    </citation>
    <scope>NUCLEOTIDE SEQUENCE [LARGE SCALE GENOMIC DNA]</scope>
    <source>
        <strain evidence="1 2">441</strain>
    </source>
</reference>
<proteinExistence type="predicted"/>
<dbReference type="EMBL" id="KN833730">
    <property type="protein sequence ID" value="KIK23110.1"/>
    <property type="molecule type" value="Genomic_DNA"/>
</dbReference>
<gene>
    <name evidence="1" type="ORF">PISMIDRAFT_679604</name>
</gene>
<protein>
    <submittedName>
        <fullName evidence="1">Uncharacterized protein</fullName>
    </submittedName>
</protein>